<proteinExistence type="predicted"/>
<organism evidence="1 2">
    <name type="scientific">Pseudonocardia alni</name>
    <name type="common">Amycolata alni</name>
    <dbReference type="NCBI Taxonomy" id="33907"/>
    <lineage>
        <taxon>Bacteria</taxon>
        <taxon>Bacillati</taxon>
        <taxon>Actinomycetota</taxon>
        <taxon>Actinomycetes</taxon>
        <taxon>Pseudonocardiales</taxon>
        <taxon>Pseudonocardiaceae</taxon>
        <taxon>Pseudonocardia</taxon>
    </lineage>
</organism>
<accession>A0A852VTN5</accession>
<gene>
    <name evidence="1" type="ORF">HDA37_000633</name>
</gene>
<dbReference type="Proteomes" id="UP000549695">
    <property type="component" value="Unassembled WGS sequence"/>
</dbReference>
<evidence type="ECO:0000313" key="2">
    <source>
        <dbReference type="Proteomes" id="UP000549695"/>
    </source>
</evidence>
<evidence type="ECO:0000313" key="1">
    <source>
        <dbReference type="EMBL" id="NYG00348.1"/>
    </source>
</evidence>
<reference evidence="1 2" key="1">
    <citation type="submission" date="2020-07" db="EMBL/GenBank/DDBJ databases">
        <title>Sequencing the genomes of 1000 actinobacteria strains.</title>
        <authorList>
            <person name="Klenk H.-P."/>
        </authorList>
    </citation>
    <scope>NUCLEOTIDE SEQUENCE [LARGE SCALE GENOMIC DNA]</scope>
    <source>
        <strain evidence="1 2">DSM 44749</strain>
    </source>
</reference>
<sequence length="103" mass="10077">MTGPDGIRAAIADVLHAAPADRGFPPDRPDECERCGAADGEALAVMLDPATNGTARAHRGCGEAAGWVLAPACTGAPDLCGAGPGELCSPGCPSLAADPGGLR</sequence>
<dbReference type="GeneID" id="98050454"/>
<keyword evidence="2" id="KW-1185">Reference proteome</keyword>
<name>A0A852VTN5_PSEA5</name>
<dbReference type="EMBL" id="JACCCZ010000001">
    <property type="protein sequence ID" value="NYG00348.1"/>
    <property type="molecule type" value="Genomic_DNA"/>
</dbReference>
<protein>
    <submittedName>
        <fullName evidence="1">Uncharacterized protein</fullName>
    </submittedName>
</protein>
<comment type="caution">
    <text evidence="1">The sequence shown here is derived from an EMBL/GenBank/DDBJ whole genome shotgun (WGS) entry which is preliminary data.</text>
</comment>
<dbReference type="RefSeq" id="WP_179760185.1">
    <property type="nucleotide sequence ID" value="NZ_BAAAJZ010000005.1"/>
</dbReference>
<dbReference type="AlphaFoldDB" id="A0A852VTN5"/>